<gene>
    <name evidence="2" type="ORF">MELLADRAFT_58192</name>
</gene>
<protein>
    <recommendedName>
        <fullName evidence="1">Tc1-like transposase DDE domain-containing protein</fullName>
    </recommendedName>
</protein>
<name>F4SC23_MELLP</name>
<dbReference type="AlphaFoldDB" id="F4SC23"/>
<dbReference type="Pfam" id="PF13358">
    <property type="entry name" value="DDE_3"/>
    <property type="match status" value="1"/>
</dbReference>
<reference evidence="3" key="1">
    <citation type="journal article" date="2011" name="Proc. Natl. Acad. Sci. U.S.A.">
        <title>Obligate biotrophy features unraveled by the genomic analysis of rust fungi.</title>
        <authorList>
            <person name="Duplessis S."/>
            <person name="Cuomo C.A."/>
            <person name="Lin Y.-C."/>
            <person name="Aerts A."/>
            <person name="Tisserant E."/>
            <person name="Veneault-Fourrey C."/>
            <person name="Joly D.L."/>
            <person name="Hacquard S."/>
            <person name="Amselem J."/>
            <person name="Cantarel B.L."/>
            <person name="Chiu R."/>
            <person name="Coutinho P.M."/>
            <person name="Feau N."/>
            <person name="Field M."/>
            <person name="Frey P."/>
            <person name="Gelhaye E."/>
            <person name="Goldberg J."/>
            <person name="Grabherr M.G."/>
            <person name="Kodira C.D."/>
            <person name="Kohler A."/>
            <person name="Kuees U."/>
            <person name="Lindquist E.A."/>
            <person name="Lucas S.M."/>
            <person name="Mago R."/>
            <person name="Mauceli E."/>
            <person name="Morin E."/>
            <person name="Murat C."/>
            <person name="Pangilinan J.L."/>
            <person name="Park R."/>
            <person name="Pearson M."/>
            <person name="Quesneville H."/>
            <person name="Rouhier N."/>
            <person name="Sakthikumar S."/>
            <person name="Salamov A.A."/>
            <person name="Schmutz J."/>
            <person name="Selles B."/>
            <person name="Shapiro H."/>
            <person name="Tanguay P."/>
            <person name="Tuskan G.A."/>
            <person name="Henrissat B."/>
            <person name="Van de Peer Y."/>
            <person name="Rouze P."/>
            <person name="Ellis J.G."/>
            <person name="Dodds P.N."/>
            <person name="Schein J.E."/>
            <person name="Zhong S."/>
            <person name="Hamelin R.C."/>
            <person name="Grigoriev I.V."/>
            <person name="Szabo L.J."/>
            <person name="Martin F."/>
        </authorList>
    </citation>
    <scope>NUCLEOTIDE SEQUENCE [LARGE SCALE GENOMIC DNA]</scope>
    <source>
        <strain evidence="3">98AG31 / pathotype 3-4-7</strain>
    </source>
</reference>
<dbReference type="PANTHER" id="PTHR46564:SF1">
    <property type="entry name" value="TRANSPOSASE"/>
    <property type="match status" value="1"/>
</dbReference>
<organism evidence="3">
    <name type="scientific">Melampsora larici-populina (strain 98AG31 / pathotype 3-4-7)</name>
    <name type="common">Poplar leaf rust fungus</name>
    <dbReference type="NCBI Taxonomy" id="747676"/>
    <lineage>
        <taxon>Eukaryota</taxon>
        <taxon>Fungi</taxon>
        <taxon>Dikarya</taxon>
        <taxon>Basidiomycota</taxon>
        <taxon>Pucciniomycotina</taxon>
        <taxon>Pucciniomycetes</taxon>
        <taxon>Pucciniales</taxon>
        <taxon>Melampsoraceae</taxon>
        <taxon>Melampsora</taxon>
    </lineage>
</organism>
<keyword evidence="3" id="KW-1185">Reference proteome</keyword>
<dbReference type="Gene3D" id="3.30.420.10">
    <property type="entry name" value="Ribonuclease H-like superfamily/Ribonuclease H"/>
    <property type="match status" value="1"/>
</dbReference>
<dbReference type="GeneID" id="18929151"/>
<proteinExistence type="predicted"/>
<dbReference type="RefSeq" id="XP_007418916.1">
    <property type="nucleotide sequence ID" value="XM_007418854.1"/>
</dbReference>
<dbReference type="InterPro" id="IPR038717">
    <property type="entry name" value="Tc1-like_DDE_dom"/>
</dbReference>
<dbReference type="InParanoid" id="F4SC23"/>
<evidence type="ECO:0000313" key="3">
    <source>
        <dbReference type="Proteomes" id="UP000001072"/>
    </source>
</evidence>
<dbReference type="HOGENOM" id="CLU_056788_11_2_1"/>
<dbReference type="Proteomes" id="UP000001072">
    <property type="component" value="Unassembled WGS sequence"/>
</dbReference>
<dbReference type="eggNOG" id="ENOG502SYAF">
    <property type="taxonomic scope" value="Eukaryota"/>
</dbReference>
<dbReference type="GO" id="GO:0003676">
    <property type="term" value="F:nucleic acid binding"/>
    <property type="evidence" value="ECO:0007669"/>
    <property type="project" value="InterPro"/>
</dbReference>
<evidence type="ECO:0000259" key="1">
    <source>
        <dbReference type="Pfam" id="PF13358"/>
    </source>
</evidence>
<dbReference type="OrthoDB" id="2505980at2759"/>
<dbReference type="EMBL" id="GL883198">
    <property type="protein sequence ID" value="EGF97810.1"/>
    <property type="molecule type" value="Genomic_DNA"/>
</dbReference>
<accession>F4SC23</accession>
<evidence type="ECO:0000313" key="2">
    <source>
        <dbReference type="EMBL" id="EGF97810.1"/>
    </source>
</evidence>
<dbReference type="InterPro" id="IPR036397">
    <property type="entry name" value="RNaseH_sf"/>
</dbReference>
<sequence>MENVPAEALVFTDESAICERDLMRVFGRSPSGKRVTRWIKRTNAKRYSLLPAIGLNGMLAMTVREGSIDRKRFETFLEFQLLPAMNPFPAVNSVLVMDNARIHHGGRIAELCEERGV</sequence>
<dbReference type="PANTHER" id="PTHR46564">
    <property type="entry name" value="TRANSPOSASE"/>
    <property type="match status" value="1"/>
</dbReference>
<dbReference type="KEGG" id="mlr:MELLADRAFT_58192"/>
<feature type="domain" description="Tc1-like transposase DDE" evidence="1">
    <location>
        <begin position="9"/>
        <end position="114"/>
    </location>
</feature>
<dbReference type="VEuPathDB" id="FungiDB:MELLADRAFT_58192"/>
<dbReference type="STRING" id="747676.F4SC23"/>